<evidence type="ECO:0000313" key="1">
    <source>
        <dbReference type="EMBL" id="JAU59270.1"/>
    </source>
</evidence>
<dbReference type="AlphaFoldDB" id="A0A1J3GU69"/>
<name>A0A1J3GU69_NOCCA</name>
<proteinExistence type="predicted"/>
<organism evidence="1">
    <name type="scientific">Noccaea caerulescens</name>
    <name type="common">Alpine penny-cress</name>
    <name type="synonym">Thlaspi caerulescens</name>
    <dbReference type="NCBI Taxonomy" id="107243"/>
    <lineage>
        <taxon>Eukaryota</taxon>
        <taxon>Viridiplantae</taxon>
        <taxon>Streptophyta</taxon>
        <taxon>Embryophyta</taxon>
        <taxon>Tracheophyta</taxon>
        <taxon>Spermatophyta</taxon>
        <taxon>Magnoliopsida</taxon>
        <taxon>eudicotyledons</taxon>
        <taxon>Gunneridae</taxon>
        <taxon>Pentapetalae</taxon>
        <taxon>rosids</taxon>
        <taxon>malvids</taxon>
        <taxon>Brassicales</taxon>
        <taxon>Brassicaceae</taxon>
        <taxon>Coluteocarpeae</taxon>
        <taxon>Noccaea</taxon>
    </lineage>
</organism>
<sequence length="70" mass="8038">MVSFFQNSHLFELQTVSFIVHSNSFAHIAEYLEMGIKAYGINLMIITITSYKTSTCFVHLATSFLCYVFM</sequence>
<reference evidence="1" key="1">
    <citation type="submission" date="2016-07" db="EMBL/GenBank/DDBJ databases">
        <title>De novo transcriptome assembly of four accessions of the metal hyperaccumulator plant Noccaea caerulescens.</title>
        <authorList>
            <person name="Blande D."/>
            <person name="Halimaa P."/>
            <person name="Tervahauta A.I."/>
            <person name="Aarts M.G."/>
            <person name="Karenlampi S.O."/>
        </authorList>
    </citation>
    <scope>NUCLEOTIDE SEQUENCE</scope>
</reference>
<accession>A0A1J3GU69</accession>
<protein>
    <submittedName>
        <fullName evidence="1">Uncharacterized protein</fullName>
    </submittedName>
</protein>
<dbReference type="EMBL" id="GEVL01018071">
    <property type="protein sequence ID" value="JAU59270.1"/>
    <property type="molecule type" value="Transcribed_RNA"/>
</dbReference>
<gene>
    <name evidence="1" type="ORF">LE_TR8385_c1_g1_i1_g.28706</name>
</gene>